<comment type="caution">
    <text evidence="1">The sequence shown here is derived from an EMBL/GenBank/DDBJ whole genome shotgun (WGS) entry which is preliminary data.</text>
</comment>
<organism evidence="1 2">
    <name type="scientific">Paramecium pentaurelia</name>
    <dbReference type="NCBI Taxonomy" id="43138"/>
    <lineage>
        <taxon>Eukaryota</taxon>
        <taxon>Sar</taxon>
        <taxon>Alveolata</taxon>
        <taxon>Ciliophora</taxon>
        <taxon>Intramacronucleata</taxon>
        <taxon>Oligohymenophorea</taxon>
        <taxon>Peniculida</taxon>
        <taxon>Parameciidae</taxon>
        <taxon>Paramecium</taxon>
    </lineage>
</organism>
<dbReference type="Proteomes" id="UP000689195">
    <property type="component" value="Unassembled WGS sequence"/>
</dbReference>
<proteinExistence type="predicted"/>
<dbReference type="EMBL" id="CAJJDO010000046">
    <property type="protein sequence ID" value="CAD8167069.1"/>
    <property type="molecule type" value="Genomic_DNA"/>
</dbReference>
<protein>
    <submittedName>
        <fullName evidence="1">Uncharacterized protein</fullName>
    </submittedName>
</protein>
<keyword evidence="2" id="KW-1185">Reference proteome</keyword>
<gene>
    <name evidence="1" type="ORF">PPENT_87.1.T0460213</name>
</gene>
<evidence type="ECO:0000313" key="2">
    <source>
        <dbReference type="Proteomes" id="UP000689195"/>
    </source>
</evidence>
<name>A0A8S1UU15_9CILI</name>
<sequence length="174" mass="20979">MQIKRSLIEQNRLEQFLDGNTQSRILYHLQGKTIKKIISNPTKMQDTLFKNQFKVQKIMILHLNFIFLKINKYVEIYWVLKKEIQLQRIKLSFLNRGLEVIKSIFKLIKVSLNSLENRKNSMFQKLNQADLFNSQKRTFLVQLLIIDFSRLQVQEYESIITQIIQYIHLYRSIN</sequence>
<dbReference type="AlphaFoldDB" id="A0A8S1UU15"/>
<accession>A0A8S1UU15</accession>
<evidence type="ECO:0000313" key="1">
    <source>
        <dbReference type="EMBL" id="CAD8167069.1"/>
    </source>
</evidence>
<reference evidence="1" key="1">
    <citation type="submission" date="2021-01" db="EMBL/GenBank/DDBJ databases">
        <authorList>
            <consortium name="Genoscope - CEA"/>
            <person name="William W."/>
        </authorList>
    </citation>
    <scope>NUCLEOTIDE SEQUENCE</scope>
</reference>